<feature type="compositionally biased region" description="Basic and acidic residues" evidence="1">
    <location>
        <begin position="57"/>
        <end position="71"/>
    </location>
</feature>
<dbReference type="Proteomes" id="UP000299102">
    <property type="component" value="Unassembled WGS sequence"/>
</dbReference>
<comment type="caution">
    <text evidence="2">The sequence shown here is derived from an EMBL/GenBank/DDBJ whole genome shotgun (WGS) entry which is preliminary data.</text>
</comment>
<feature type="region of interest" description="Disordered" evidence="1">
    <location>
        <begin position="57"/>
        <end position="116"/>
    </location>
</feature>
<name>A0A4C1XCZ7_EUMVA</name>
<reference evidence="2 3" key="1">
    <citation type="journal article" date="2019" name="Commun. Biol.">
        <title>The bagworm genome reveals a unique fibroin gene that provides high tensile strength.</title>
        <authorList>
            <person name="Kono N."/>
            <person name="Nakamura H."/>
            <person name="Ohtoshi R."/>
            <person name="Tomita M."/>
            <person name="Numata K."/>
            <person name="Arakawa K."/>
        </authorList>
    </citation>
    <scope>NUCLEOTIDE SEQUENCE [LARGE SCALE GENOMIC DNA]</scope>
</reference>
<protein>
    <submittedName>
        <fullName evidence="2">Uncharacterized protein</fullName>
    </submittedName>
</protein>
<sequence>MQKIEIHISALENTWSNQRRKRRLMERIKELDKKKAKICKGDEEPLLNSTIIDTNMDSDKNVTDNDTKEENNAASLHKKHREGQSSFNIMNADTKSENETSMLQNIKKKPSSMSDVDAIESENNTTNLHNKRKRTSCNIRCSKTSCSVNGIEEQSSTTDENSILNLGTAIHNNNQIEQPSFQAAKADVDVQSMYEPTQPIVQGIIKLIKANSVIILELEYLTGSGGKESIHQILQYIKNNWK</sequence>
<organism evidence="2 3">
    <name type="scientific">Eumeta variegata</name>
    <name type="common">Bagworm moth</name>
    <name type="synonym">Eumeta japonica</name>
    <dbReference type="NCBI Taxonomy" id="151549"/>
    <lineage>
        <taxon>Eukaryota</taxon>
        <taxon>Metazoa</taxon>
        <taxon>Ecdysozoa</taxon>
        <taxon>Arthropoda</taxon>
        <taxon>Hexapoda</taxon>
        <taxon>Insecta</taxon>
        <taxon>Pterygota</taxon>
        <taxon>Neoptera</taxon>
        <taxon>Endopterygota</taxon>
        <taxon>Lepidoptera</taxon>
        <taxon>Glossata</taxon>
        <taxon>Ditrysia</taxon>
        <taxon>Tineoidea</taxon>
        <taxon>Psychidae</taxon>
        <taxon>Oiketicinae</taxon>
        <taxon>Eumeta</taxon>
    </lineage>
</organism>
<dbReference type="OrthoDB" id="7463644at2759"/>
<gene>
    <name evidence="2" type="ORF">EVAR_44244_1</name>
</gene>
<evidence type="ECO:0000313" key="3">
    <source>
        <dbReference type="Proteomes" id="UP000299102"/>
    </source>
</evidence>
<dbReference type="EMBL" id="BGZK01000777">
    <property type="protein sequence ID" value="GBP60035.1"/>
    <property type="molecule type" value="Genomic_DNA"/>
</dbReference>
<accession>A0A4C1XCZ7</accession>
<evidence type="ECO:0000313" key="2">
    <source>
        <dbReference type="EMBL" id="GBP60035.1"/>
    </source>
</evidence>
<proteinExistence type="predicted"/>
<evidence type="ECO:0000256" key="1">
    <source>
        <dbReference type="SAM" id="MobiDB-lite"/>
    </source>
</evidence>
<keyword evidence="3" id="KW-1185">Reference proteome</keyword>
<feature type="compositionally biased region" description="Polar residues" evidence="1">
    <location>
        <begin position="84"/>
        <end position="104"/>
    </location>
</feature>
<dbReference type="AlphaFoldDB" id="A0A4C1XCZ7"/>